<proteinExistence type="predicted"/>
<dbReference type="PANTHER" id="PTHR33751">
    <property type="entry name" value="CBB3-TYPE CYTOCHROME C OXIDASE SUBUNIT FIXP"/>
    <property type="match status" value="1"/>
</dbReference>
<keyword evidence="4" id="KW-0249">Electron transport</keyword>
<dbReference type="InterPro" id="IPR009056">
    <property type="entry name" value="Cyt_c-like_dom"/>
</dbReference>
<dbReference type="Gene3D" id="1.10.760.10">
    <property type="entry name" value="Cytochrome c-like domain"/>
    <property type="match status" value="4"/>
</dbReference>
<keyword evidence="10" id="KW-1185">Reference proteome</keyword>
<comment type="caution">
    <text evidence="9">The sequence shown here is derived from an EMBL/GenBank/DDBJ whole genome shotgun (WGS) entry which is preliminary data.</text>
</comment>
<keyword evidence="2 6" id="KW-0349">Heme</keyword>
<feature type="signal peptide" evidence="7">
    <location>
        <begin position="1"/>
        <end position="18"/>
    </location>
</feature>
<gene>
    <name evidence="9" type="ORF">RM573_12490</name>
</gene>
<evidence type="ECO:0000256" key="4">
    <source>
        <dbReference type="ARBA" id="ARBA00022982"/>
    </source>
</evidence>
<reference evidence="9 10" key="1">
    <citation type="submission" date="2023-09" db="EMBL/GenBank/DDBJ databases">
        <authorList>
            <person name="Rey-Velasco X."/>
        </authorList>
    </citation>
    <scope>NUCLEOTIDE SEQUENCE [LARGE SCALE GENOMIC DNA]</scope>
    <source>
        <strain evidence="9 10">W431</strain>
    </source>
</reference>
<keyword evidence="5 6" id="KW-0408">Iron</keyword>
<feature type="domain" description="Cytochrome c" evidence="8">
    <location>
        <begin position="244"/>
        <end position="322"/>
    </location>
</feature>
<dbReference type="PROSITE" id="PS51007">
    <property type="entry name" value="CYTC"/>
    <property type="match status" value="4"/>
</dbReference>
<evidence type="ECO:0000256" key="7">
    <source>
        <dbReference type="SAM" id="SignalP"/>
    </source>
</evidence>
<evidence type="ECO:0000259" key="8">
    <source>
        <dbReference type="PROSITE" id="PS51007"/>
    </source>
</evidence>
<accession>A0ABU3A2L3</accession>
<evidence type="ECO:0000313" key="9">
    <source>
        <dbReference type="EMBL" id="MDT0604418.1"/>
    </source>
</evidence>
<evidence type="ECO:0000256" key="3">
    <source>
        <dbReference type="ARBA" id="ARBA00022723"/>
    </source>
</evidence>
<evidence type="ECO:0000256" key="5">
    <source>
        <dbReference type="ARBA" id="ARBA00023004"/>
    </source>
</evidence>
<dbReference type="RefSeq" id="WP_311582471.1">
    <property type="nucleotide sequence ID" value="NZ_JAVRIF010000006.1"/>
</dbReference>
<feature type="domain" description="Cytochrome c" evidence="8">
    <location>
        <begin position="329"/>
        <end position="420"/>
    </location>
</feature>
<evidence type="ECO:0000256" key="2">
    <source>
        <dbReference type="ARBA" id="ARBA00022617"/>
    </source>
</evidence>
<feature type="chain" id="PRO_5046118011" evidence="7">
    <location>
        <begin position="19"/>
        <end position="420"/>
    </location>
</feature>
<dbReference type="Proteomes" id="UP001266357">
    <property type="component" value="Unassembled WGS sequence"/>
</dbReference>
<sequence length="420" mass="43675">MKKVFFSIIIGLSMLAHANAFEGDAKAGKTKAATCAGCHGTNGIGIMGSYPNIAGQHADYIVKQLKAFKAGTDRSDPVMSPMAAALSEQDMADVAAYFASFGRDGSAPAGAETAATDNDAAATPAQVKRAPAKAAYVANAASGKALYEHGDTTRGITACIDCHGKEGNSQVLINPNLSAQHPEYIEKQLKAFKAETRHNASMNQISGNLSDEDIANLGAYFKDPAAVGEVKASAAKVVVKSFTGDVAEGKIKAATCAACHGADGNALVAMYPSLAGQSEAYLVKQITDFKTGTRQDPVMAGMVAALSADDIQNISAYFASQTLNPAIAESNERGKSLYLSGNAKTGITACVACHSISGKGMDKAGFPAVAGQSATYLKSQLEKFRTKARTNDTNSMMQNIALKLTKKDIEAVANYMASLK</sequence>
<evidence type="ECO:0000313" key="10">
    <source>
        <dbReference type="Proteomes" id="UP001266357"/>
    </source>
</evidence>
<dbReference type="SUPFAM" id="SSF46626">
    <property type="entry name" value="Cytochrome c"/>
    <property type="match status" value="4"/>
</dbReference>
<name>A0ABU3A2L3_9GAMM</name>
<dbReference type="Pfam" id="PF00034">
    <property type="entry name" value="Cytochrom_C"/>
    <property type="match status" value="3"/>
</dbReference>
<dbReference type="Pfam" id="PF13442">
    <property type="entry name" value="Cytochrome_CBB3"/>
    <property type="match status" value="1"/>
</dbReference>
<keyword evidence="1" id="KW-0813">Transport</keyword>
<evidence type="ECO:0000256" key="6">
    <source>
        <dbReference type="PROSITE-ProRule" id="PRU00433"/>
    </source>
</evidence>
<organism evidence="9 10">
    <name type="scientific">Thalassotalea castellviae</name>
    <dbReference type="NCBI Taxonomy" id="3075612"/>
    <lineage>
        <taxon>Bacteria</taxon>
        <taxon>Pseudomonadati</taxon>
        <taxon>Pseudomonadota</taxon>
        <taxon>Gammaproteobacteria</taxon>
        <taxon>Alteromonadales</taxon>
        <taxon>Colwelliaceae</taxon>
        <taxon>Thalassotalea</taxon>
    </lineage>
</organism>
<protein>
    <submittedName>
        <fullName evidence="9">C-type cytochrome</fullName>
    </submittedName>
</protein>
<keyword evidence="7" id="KW-0732">Signal</keyword>
<dbReference type="InterPro" id="IPR050597">
    <property type="entry name" value="Cytochrome_c_Oxidase_Subunit"/>
</dbReference>
<dbReference type="InterPro" id="IPR036909">
    <property type="entry name" value="Cyt_c-like_dom_sf"/>
</dbReference>
<dbReference type="PANTHER" id="PTHR33751:SF9">
    <property type="entry name" value="CYTOCHROME C4"/>
    <property type="match status" value="1"/>
</dbReference>
<evidence type="ECO:0000256" key="1">
    <source>
        <dbReference type="ARBA" id="ARBA00022448"/>
    </source>
</evidence>
<dbReference type="EMBL" id="JAVRIF010000006">
    <property type="protein sequence ID" value="MDT0604418.1"/>
    <property type="molecule type" value="Genomic_DNA"/>
</dbReference>
<feature type="domain" description="Cytochrome c" evidence="8">
    <location>
        <begin position="23"/>
        <end position="102"/>
    </location>
</feature>
<keyword evidence="3 6" id="KW-0479">Metal-binding</keyword>
<feature type="domain" description="Cytochrome c" evidence="8">
    <location>
        <begin position="138"/>
        <end position="225"/>
    </location>
</feature>